<evidence type="ECO:0000313" key="2">
    <source>
        <dbReference type="Proteomes" id="UP000265520"/>
    </source>
</evidence>
<dbReference type="EMBL" id="LXQA010066046">
    <property type="protein sequence ID" value="MCI07618.1"/>
    <property type="molecule type" value="Genomic_DNA"/>
</dbReference>
<name>A0A392P6E0_9FABA</name>
<comment type="caution">
    <text evidence="1">The sequence shown here is derived from an EMBL/GenBank/DDBJ whole genome shotgun (WGS) entry which is preliminary data.</text>
</comment>
<gene>
    <name evidence="1" type="ORF">A2U01_0028687</name>
</gene>
<reference evidence="1 2" key="1">
    <citation type="journal article" date="2018" name="Front. Plant Sci.">
        <title>Red Clover (Trifolium pratense) and Zigzag Clover (T. medium) - A Picture of Genomic Similarities and Differences.</title>
        <authorList>
            <person name="Dluhosova J."/>
            <person name="Istvanek J."/>
            <person name="Nedelnik J."/>
            <person name="Repkova J."/>
        </authorList>
    </citation>
    <scope>NUCLEOTIDE SEQUENCE [LARGE SCALE GENOMIC DNA]</scope>
    <source>
        <strain evidence="2">cv. 10/8</strain>
        <tissue evidence="1">Leaf</tissue>
    </source>
</reference>
<organism evidence="1 2">
    <name type="scientific">Trifolium medium</name>
    <dbReference type="NCBI Taxonomy" id="97028"/>
    <lineage>
        <taxon>Eukaryota</taxon>
        <taxon>Viridiplantae</taxon>
        <taxon>Streptophyta</taxon>
        <taxon>Embryophyta</taxon>
        <taxon>Tracheophyta</taxon>
        <taxon>Spermatophyta</taxon>
        <taxon>Magnoliopsida</taxon>
        <taxon>eudicotyledons</taxon>
        <taxon>Gunneridae</taxon>
        <taxon>Pentapetalae</taxon>
        <taxon>rosids</taxon>
        <taxon>fabids</taxon>
        <taxon>Fabales</taxon>
        <taxon>Fabaceae</taxon>
        <taxon>Papilionoideae</taxon>
        <taxon>50 kb inversion clade</taxon>
        <taxon>NPAAA clade</taxon>
        <taxon>Hologalegina</taxon>
        <taxon>IRL clade</taxon>
        <taxon>Trifolieae</taxon>
        <taxon>Trifolium</taxon>
    </lineage>
</organism>
<keyword evidence="2" id="KW-1185">Reference proteome</keyword>
<proteinExistence type="predicted"/>
<protein>
    <submittedName>
        <fullName evidence="1">Uncharacterized protein</fullName>
    </submittedName>
</protein>
<accession>A0A392P6E0</accession>
<sequence length="85" mass="9636">MKVVFQYQQHTSHKQKGSTIRPSPTQQFGIFSFANGSAAEQDAEAPKYIAWQRNNNIVASWLLNSLLREMRSHCSSLPHCSSNLE</sequence>
<dbReference type="AlphaFoldDB" id="A0A392P6E0"/>
<dbReference type="Proteomes" id="UP000265520">
    <property type="component" value="Unassembled WGS sequence"/>
</dbReference>
<evidence type="ECO:0000313" key="1">
    <source>
        <dbReference type="EMBL" id="MCI07618.1"/>
    </source>
</evidence>